<dbReference type="PANTHER" id="PTHR13453">
    <property type="entry name" value="KAT8 REGULATORY NSL COMPLEX SUBUNIT 2"/>
    <property type="match status" value="1"/>
</dbReference>
<sequence length="515" mass="57107">MFPIKTENIHFLQAHNIRISELKPSSVPSMSQQPKKMIHLPKVRMLSRGGRTSSGLRVTHVKSIKPPDPELVKKSEEDKLRAQLQKEIVSRSKSCAFKGYECTLPVISGRQYCYRHILRDPTAPYRQCAHTSNSGDRCQMPAPSENRDHRDQGLCYEHAWAALRARQRAAAAPPPVPTAETLLHHLHHYVRPERVRTTSCASAVSVVSDPSDTEPLAPAPLDPFKQIDATSVNASYSAAIMDYASCSDSDCDSVTLGPGGDCRGGYDEELSDAEDAPCEDQPLWRAGVFTAEEAVSEAKNALKSLQAAYIRQMGRLRTLLQTARLQYLRSLKAEKEQYCSINAQARSGPLSIRERRQLRKLKAYAGYHRKHGVEALLARKLHQKRKGGETVDRGGRVCTFVEDGIKCSGRALPAARHCAHHVLRDNKQVLFARCGVCIAGVGACNEPVPRLPLPITTCRYHATPPAYTVFTLKKDETDSDSDTHSSSDGSRTEEMDQSIEEQAPAAETVTQEEYE</sequence>
<comment type="function">
    <text evidence="12">Non-catalytic component of the NSL histone acetyltransferase complex, a multiprotein complex that mediates histone H4 acetylation at 'Lys-5'- and 'Lys-8' (H4K5ac and H4K8ac) at transcription start sites and promotes transcription initiation. Required for NSL complex stability and for transcription of intraciliary transport genes in both ciliated and non-ciliated cells by regulating histone H4 acetylation at 'Lys-5'- and 'Lys-12' (H4K5ac and H4K12ac). This is necessary for cilium assembly in ciliated cells and for organization of the microtubule cytoskeleton in non-ciliated cells. Required within the NSL complex to maintain nuclear architecture stability by promoting KAT8-mediated acetylation of lamin LMNA.</text>
</comment>
<dbReference type="InterPro" id="IPR025927">
    <property type="entry name" value="Znf_KANL2-like"/>
</dbReference>
<feature type="domain" description="KANL2-like probable zinc-finger" evidence="15">
    <location>
        <begin position="404"/>
        <end position="462"/>
    </location>
</feature>
<dbReference type="GeneID" id="113515261"/>
<evidence type="ECO:0000313" key="16">
    <source>
        <dbReference type="Proteomes" id="UP001652740"/>
    </source>
</evidence>
<dbReference type="PANTHER" id="PTHR13453:SF1">
    <property type="entry name" value="KAT8 REGULATORY NSL COMPLEX SUBUNIT 2"/>
    <property type="match status" value="1"/>
</dbReference>
<evidence type="ECO:0000256" key="1">
    <source>
        <dbReference type="ARBA" id="ARBA00004123"/>
    </source>
</evidence>
<evidence type="ECO:0000256" key="3">
    <source>
        <dbReference type="ARBA" id="ARBA00015508"/>
    </source>
</evidence>
<feature type="region of interest" description="Disordered" evidence="14">
    <location>
        <begin position="471"/>
        <end position="515"/>
    </location>
</feature>
<evidence type="ECO:0000256" key="7">
    <source>
        <dbReference type="ARBA" id="ARBA00022853"/>
    </source>
</evidence>
<feature type="compositionally biased region" description="Basic and acidic residues" evidence="14">
    <location>
        <begin position="472"/>
        <end position="494"/>
    </location>
</feature>
<keyword evidence="5" id="KW-0597">Phosphoprotein</keyword>
<evidence type="ECO:0000256" key="9">
    <source>
        <dbReference type="ARBA" id="ARBA00023242"/>
    </source>
</evidence>
<keyword evidence="16" id="KW-1185">Reference proteome</keyword>
<evidence type="ECO:0000256" key="14">
    <source>
        <dbReference type="SAM" id="MobiDB-lite"/>
    </source>
</evidence>
<dbReference type="InterPro" id="IPR026316">
    <property type="entry name" value="NSL2"/>
</dbReference>
<protein>
    <recommendedName>
        <fullName evidence="3">KAT8 regulatory NSL complex subunit 2</fullName>
    </recommendedName>
    <alternativeName>
        <fullName evidence="11">NSL complex protein NSL2</fullName>
    </alternativeName>
    <alternativeName>
        <fullName evidence="10">Non-specific lethal 2 homolog</fullName>
    </alternativeName>
</protein>
<reference evidence="17" key="1">
    <citation type="submission" date="2025-08" db="UniProtKB">
        <authorList>
            <consortium name="RefSeq"/>
        </authorList>
    </citation>
    <scope>IDENTIFICATION</scope>
    <source>
        <tissue evidence="17">Whole larvae</tissue>
    </source>
</reference>
<evidence type="ECO:0000256" key="4">
    <source>
        <dbReference type="ARBA" id="ARBA00022499"/>
    </source>
</evidence>
<evidence type="ECO:0000256" key="6">
    <source>
        <dbReference type="ARBA" id="ARBA00022843"/>
    </source>
</evidence>
<evidence type="ECO:0000256" key="5">
    <source>
        <dbReference type="ARBA" id="ARBA00022553"/>
    </source>
</evidence>
<evidence type="ECO:0000256" key="11">
    <source>
        <dbReference type="ARBA" id="ARBA00033378"/>
    </source>
</evidence>
<keyword evidence="6" id="KW-0832">Ubl conjugation</keyword>
<evidence type="ECO:0000256" key="8">
    <source>
        <dbReference type="ARBA" id="ARBA00023128"/>
    </source>
</evidence>
<dbReference type="RefSeq" id="XP_052757088.1">
    <property type="nucleotide sequence ID" value="XM_052901128.1"/>
</dbReference>
<keyword evidence="8" id="KW-0496">Mitochondrion</keyword>
<evidence type="ECO:0000256" key="13">
    <source>
        <dbReference type="ARBA" id="ARBA00093543"/>
    </source>
</evidence>
<name>A0ABM3N0X1_GALME</name>
<organism evidence="16 17">
    <name type="scientific">Galleria mellonella</name>
    <name type="common">Greater wax moth</name>
    <dbReference type="NCBI Taxonomy" id="7137"/>
    <lineage>
        <taxon>Eukaryota</taxon>
        <taxon>Metazoa</taxon>
        <taxon>Ecdysozoa</taxon>
        <taxon>Arthropoda</taxon>
        <taxon>Hexapoda</taxon>
        <taxon>Insecta</taxon>
        <taxon>Pterygota</taxon>
        <taxon>Neoptera</taxon>
        <taxon>Endopterygota</taxon>
        <taxon>Lepidoptera</taxon>
        <taxon>Glossata</taxon>
        <taxon>Ditrysia</taxon>
        <taxon>Pyraloidea</taxon>
        <taxon>Pyralidae</taxon>
        <taxon>Galleriinae</taxon>
        <taxon>Galleria</taxon>
    </lineage>
</organism>
<feature type="domain" description="KANL2-like probable zinc-finger" evidence="15">
    <location>
        <begin position="95"/>
        <end position="159"/>
    </location>
</feature>
<keyword evidence="7" id="KW-0156">Chromatin regulator</keyword>
<proteinExistence type="predicted"/>
<accession>A0ABM3N0X1</accession>
<comment type="subcellular location">
    <subcellularLocation>
        <location evidence="2">Mitochondrion</location>
    </subcellularLocation>
    <subcellularLocation>
        <location evidence="1">Nucleus</location>
    </subcellularLocation>
</comment>
<evidence type="ECO:0000256" key="10">
    <source>
        <dbReference type="ARBA" id="ARBA00032947"/>
    </source>
</evidence>
<comment type="subunit">
    <text evidence="13">Component of the NSL complex at least composed of KAT8/MOF, KANSL1, KANSL2, KANSL3, MCRS1, PHF20, OGT1/OGT, WDR5 and HCFC1.</text>
</comment>
<keyword evidence="4" id="KW-1017">Isopeptide bond</keyword>
<evidence type="ECO:0000256" key="12">
    <source>
        <dbReference type="ARBA" id="ARBA00093359"/>
    </source>
</evidence>
<evidence type="ECO:0000259" key="15">
    <source>
        <dbReference type="Pfam" id="PF13891"/>
    </source>
</evidence>
<gene>
    <name evidence="17" type="primary">LOC113515261</name>
</gene>
<keyword evidence="9" id="KW-0539">Nucleus</keyword>
<dbReference type="Proteomes" id="UP001652740">
    <property type="component" value="Unplaced"/>
</dbReference>
<evidence type="ECO:0000256" key="2">
    <source>
        <dbReference type="ARBA" id="ARBA00004173"/>
    </source>
</evidence>
<dbReference type="Pfam" id="PF13891">
    <property type="entry name" value="zf-C3HC3H_KANSL2"/>
    <property type="match status" value="2"/>
</dbReference>
<evidence type="ECO:0000313" key="17">
    <source>
        <dbReference type="RefSeq" id="XP_052757088.1"/>
    </source>
</evidence>